<dbReference type="EMBL" id="UINC01013012">
    <property type="protein sequence ID" value="SVA56468.1"/>
    <property type="molecule type" value="Genomic_DNA"/>
</dbReference>
<dbReference type="InterPro" id="IPR036291">
    <property type="entry name" value="NAD(P)-bd_dom_sf"/>
</dbReference>
<evidence type="ECO:0008006" key="3">
    <source>
        <dbReference type="Google" id="ProtNLM"/>
    </source>
</evidence>
<protein>
    <recommendedName>
        <fullName evidence="3">Short-chain dehydrogenase</fullName>
    </recommendedName>
</protein>
<proteinExistence type="predicted"/>
<organism evidence="2">
    <name type="scientific">marine metagenome</name>
    <dbReference type="NCBI Taxonomy" id="408172"/>
    <lineage>
        <taxon>unclassified sequences</taxon>
        <taxon>metagenomes</taxon>
        <taxon>ecological metagenomes</taxon>
    </lineage>
</organism>
<name>A0A381WW49_9ZZZZ</name>
<gene>
    <name evidence="2" type="ORF">METZ01_LOCUS109322</name>
</gene>
<dbReference type="SUPFAM" id="SSF51735">
    <property type="entry name" value="NAD(P)-binding Rossmann-fold domains"/>
    <property type="match status" value="1"/>
</dbReference>
<keyword evidence="1" id="KW-0560">Oxidoreductase</keyword>
<dbReference type="PANTHER" id="PTHR43157">
    <property type="entry name" value="PHOSPHATIDYLINOSITOL-GLYCAN BIOSYNTHESIS CLASS F PROTEIN-RELATED"/>
    <property type="match status" value="1"/>
</dbReference>
<evidence type="ECO:0000256" key="1">
    <source>
        <dbReference type="ARBA" id="ARBA00023002"/>
    </source>
</evidence>
<reference evidence="2" key="1">
    <citation type="submission" date="2018-05" db="EMBL/GenBank/DDBJ databases">
        <authorList>
            <person name="Lanie J.A."/>
            <person name="Ng W.-L."/>
            <person name="Kazmierczak K.M."/>
            <person name="Andrzejewski T.M."/>
            <person name="Davidsen T.M."/>
            <person name="Wayne K.J."/>
            <person name="Tettelin H."/>
            <person name="Glass J.I."/>
            <person name="Rusch D."/>
            <person name="Podicherti R."/>
            <person name="Tsui H.-C.T."/>
            <person name="Winkler M.E."/>
        </authorList>
    </citation>
    <scope>NUCLEOTIDE SEQUENCE</scope>
</reference>
<dbReference type="InterPro" id="IPR002347">
    <property type="entry name" value="SDR_fam"/>
</dbReference>
<dbReference type="PANTHER" id="PTHR43157:SF31">
    <property type="entry name" value="PHOSPHATIDYLINOSITOL-GLYCAN BIOSYNTHESIS CLASS F PROTEIN"/>
    <property type="match status" value="1"/>
</dbReference>
<evidence type="ECO:0000313" key="2">
    <source>
        <dbReference type="EMBL" id="SVA56468.1"/>
    </source>
</evidence>
<dbReference type="AlphaFoldDB" id="A0A381WW49"/>
<feature type="non-terminal residue" evidence="2">
    <location>
        <position position="1"/>
    </location>
</feature>
<dbReference type="Gene3D" id="3.40.50.720">
    <property type="entry name" value="NAD(P)-binding Rossmann-like Domain"/>
    <property type="match status" value="1"/>
</dbReference>
<dbReference type="PRINTS" id="PR00080">
    <property type="entry name" value="SDRFAMILY"/>
</dbReference>
<sequence length="255" mass="28888">LVDFDTENGILAKDEIIQDTGNQAVEYIDCDLSSFANLRNLSEDIYARYAHLDVLINNAGITESSRRESVDGHEMTMATNFLAPFLLSHLLLDLLKKRQHSRIINISSDGHKMAKDINFQSMNFETGWENVNHSMGFQAYARSKLCLNAFSFKLSEQLKETSIDVYAVSPGYFINTNIHRHMRGMHGLLVKLIKPFLQSAERGALNHIVMASESKYTGRTGLYWEHGETKDASELSYDPQVIDSVWEYASKATNL</sequence>
<dbReference type="Pfam" id="PF00106">
    <property type="entry name" value="adh_short"/>
    <property type="match status" value="1"/>
</dbReference>
<accession>A0A381WW49</accession>
<dbReference type="GO" id="GO:0016491">
    <property type="term" value="F:oxidoreductase activity"/>
    <property type="evidence" value="ECO:0007669"/>
    <property type="project" value="UniProtKB-KW"/>
</dbReference>
<dbReference type="PRINTS" id="PR00081">
    <property type="entry name" value="GDHRDH"/>
</dbReference>